<organism evidence="1 2">
    <name type="scientific">Deinococcus psychrotolerans</name>
    <dbReference type="NCBI Taxonomy" id="2489213"/>
    <lineage>
        <taxon>Bacteria</taxon>
        <taxon>Thermotogati</taxon>
        <taxon>Deinococcota</taxon>
        <taxon>Deinococci</taxon>
        <taxon>Deinococcales</taxon>
        <taxon>Deinococcaceae</taxon>
        <taxon>Deinococcus</taxon>
    </lineage>
</organism>
<name>A0A3G8YG56_9DEIO</name>
<dbReference type="KEGG" id="dph:EHF33_15440"/>
<dbReference type="InterPro" id="IPR036388">
    <property type="entry name" value="WH-like_DNA-bd_sf"/>
</dbReference>
<evidence type="ECO:0000313" key="1">
    <source>
        <dbReference type="EMBL" id="AZI44282.1"/>
    </source>
</evidence>
<dbReference type="RefSeq" id="WP_124873772.1">
    <property type="nucleotide sequence ID" value="NZ_CP034184.1"/>
</dbReference>
<dbReference type="EMBL" id="CP034184">
    <property type="protein sequence ID" value="AZI44282.1"/>
    <property type="molecule type" value="Genomic_DNA"/>
</dbReference>
<evidence type="ECO:0000313" key="2">
    <source>
        <dbReference type="Proteomes" id="UP000276417"/>
    </source>
</evidence>
<dbReference type="Proteomes" id="UP000276417">
    <property type="component" value="Chromosome 2"/>
</dbReference>
<dbReference type="OrthoDB" id="65195at2"/>
<protein>
    <submittedName>
        <fullName evidence="1">ArsR family transcriptional regulator</fullName>
    </submittedName>
</protein>
<accession>A0A3G8YG56</accession>
<dbReference type="SUPFAM" id="SSF46785">
    <property type="entry name" value="Winged helix' DNA-binding domain"/>
    <property type="match status" value="1"/>
</dbReference>
<proteinExistence type="predicted"/>
<keyword evidence="2" id="KW-1185">Reference proteome</keyword>
<dbReference type="Gene3D" id="1.10.10.10">
    <property type="entry name" value="Winged helix-like DNA-binding domain superfamily/Winged helix DNA-binding domain"/>
    <property type="match status" value="1"/>
</dbReference>
<reference evidence="1 2" key="1">
    <citation type="submission" date="2018-11" db="EMBL/GenBank/DDBJ databases">
        <title>Deinococcus shelandsis sp. nov., isolated from South Shetland Islands soil of Antarctica.</title>
        <authorList>
            <person name="Tian J."/>
        </authorList>
    </citation>
    <scope>NUCLEOTIDE SEQUENCE [LARGE SCALE GENOMIC DNA]</scope>
    <source>
        <strain evidence="1 2">S14-83T</strain>
    </source>
</reference>
<dbReference type="InterPro" id="IPR036390">
    <property type="entry name" value="WH_DNA-bd_sf"/>
</dbReference>
<sequence length="208" mass="23171">MDDVRTANAEQAALLLDIKLRPLLDFLMRSECSASEAAAHLSVSLQRAHYLLGKLVQAQMAVVERQNASAGRAIKRYSMPGRWFIPYEVTGAETLEAFASAQLIPRIEILIGHSVRVLRERSPHWGFWLESSAGSVNFLIGTQHGPANELFLGDEPFLLNIGRIHLSREKASELKRRLLAVLEDFETEDTPSAPEYTTALMFVRGAVN</sequence>
<gene>
    <name evidence="1" type="ORF">EHF33_15440</name>
</gene>
<dbReference type="AlphaFoldDB" id="A0A3G8YG56"/>